<feature type="non-terminal residue" evidence="2">
    <location>
        <position position="1"/>
    </location>
</feature>
<dbReference type="EMBL" id="JAHRHJ020000002">
    <property type="protein sequence ID" value="KAH9327443.1"/>
    <property type="molecule type" value="Genomic_DNA"/>
</dbReference>
<gene>
    <name evidence="2" type="ORF">KI387_007621</name>
</gene>
<evidence type="ECO:0000259" key="1">
    <source>
        <dbReference type="Pfam" id="PF17919"/>
    </source>
</evidence>
<evidence type="ECO:0000313" key="2">
    <source>
        <dbReference type="EMBL" id="KAH9327443.1"/>
    </source>
</evidence>
<feature type="non-terminal residue" evidence="2">
    <location>
        <position position="76"/>
    </location>
</feature>
<sequence>RSMAFKWIAEGEASFEAIKEDISQALTLVNLDFSKDFMLYAFSGGDIISAILAQQNREGLEQLVAFFSQSLEEYET</sequence>
<accession>A0AA38GS37</accession>
<organism evidence="2 3">
    <name type="scientific">Taxus chinensis</name>
    <name type="common">Chinese yew</name>
    <name type="synonym">Taxus wallichiana var. chinensis</name>
    <dbReference type="NCBI Taxonomy" id="29808"/>
    <lineage>
        <taxon>Eukaryota</taxon>
        <taxon>Viridiplantae</taxon>
        <taxon>Streptophyta</taxon>
        <taxon>Embryophyta</taxon>
        <taxon>Tracheophyta</taxon>
        <taxon>Spermatophyta</taxon>
        <taxon>Pinopsida</taxon>
        <taxon>Pinidae</taxon>
        <taxon>Conifers II</taxon>
        <taxon>Cupressales</taxon>
        <taxon>Taxaceae</taxon>
        <taxon>Taxus</taxon>
    </lineage>
</organism>
<protein>
    <recommendedName>
        <fullName evidence="1">Reverse transcriptase/retrotransposon-derived protein RNase H-like domain-containing protein</fullName>
    </recommendedName>
</protein>
<dbReference type="Proteomes" id="UP000824469">
    <property type="component" value="Unassembled WGS sequence"/>
</dbReference>
<keyword evidence="3" id="KW-1185">Reference proteome</keyword>
<proteinExistence type="predicted"/>
<dbReference type="Pfam" id="PF17919">
    <property type="entry name" value="RT_RNaseH_2"/>
    <property type="match status" value="1"/>
</dbReference>
<reference evidence="2 3" key="1">
    <citation type="journal article" date="2021" name="Nat. Plants">
        <title>The Taxus genome provides insights into paclitaxel biosynthesis.</title>
        <authorList>
            <person name="Xiong X."/>
            <person name="Gou J."/>
            <person name="Liao Q."/>
            <person name="Li Y."/>
            <person name="Zhou Q."/>
            <person name="Bi G."/>
            <person name="Li C."/>
            <person name="Du R."/>
            <person name="Wang X."/>
            <person name="Sun T."/>
            <person name="Guo L."/>
            <person name="Liang H."/>
            <person name="Lu P."/>
            <person name="Wu Y."/>
            <person name="Zhang Z."/>
            <person name="Ro D.K."/>
            <person name="Shang Y."/>
            <person name="Huang S."/>
            <person name="Yan J."/>
        </authorList>
    </citation>
    <scope>NUCLEOTIDE SEQUENCE [LARGE SCALE GENOMIC DNA]</scope>
    <source>
        <strain evidence="2">Ta-2019</strain>
    </source>
</reference>
<dbReference type="SUPFAM" id="SSF56672">
    <property type="entry name" value="DNA/RNA polymerases"/>
    <property type="match status" value="1"/>
</dbReference>
<comment type="caution">
    <text evidence="2">The sequence shown here is derived from an EMBL/GenBank/DDBJ whole genome shotgun (WGS) entry which is preliminary data.</text>
</comment>
<evidence type="ECO:0000313" key="3">
    <source>
        <dbReference type="Proteomes" id="UP000824469"/>
    </source>
</evidence>
<dbReference type="AlphaFoldDB" id="A0AA38GS37"/>
<name>A0AA38GS37_TAXCH</name>
<dbReference type="InterPro" id="IPR043502">
    <property type="entry name" value="DNA/RNA_pol_sf"/>
</dbReference>
<feature type="domain" description="Reverse transcriptase/retrotransposon-derived protein RNase H-like" evidence="1">
    <location>
        <begin position="7"/>
        <end position="75"/>
    </location>
</feature>
<dbReference type="InterPro" id="IPR041577">
    <property type="entry name" value="RT_RNaseH_2"/>
</dbReference>